<feature type="domain" description="DIRP" evidence="4">
    <location>
        <begin position="204"/>
        <end position="309"/>
    </location>
</feature>
<name>A0A0L0D1E4_THETB</name>
<dbReference type="PANTHER" id="PTHR21689">
    <property type="entry name" value="LIN-9"/>
    <property type="match status" value="1"/>
</dbReference>
<dbReference type="PANTHER" id="PTHR21689:SF2">
    <property type="entry name" value="PROTEIN LIN-9 HOMOLOG"/>
    <property type="match status" value="1"/>
</dbReference>
<feature type="compositionally biased region" description="Low complexity" evidence="3">
    <location>
        <begin position="336"/>
        <end position="354"/>
    </location>
</feature>
<dbReference type="OrthoDB" id="2339771at2759"/>
<dbReference type="Proteomes" id="UP000054408">
    <property type="component" value="Unassembled WGS sequence"/>
</dbReference>
<evidence type="ECO:0000313" key="6">
    <source>
        <dbReference type="Proteomes" id="UP000054408"/>
    </source>
</evidence>
<dbReference type="GO" id="GO:0006357">
    <property type="term" value="P:regulation of transcription by RNA polymerase II"/>
    <property type="evidence" value="ECO:0007669"/>
    <property type="project" value="TreeGrafter"/>
</dbReference>
<dbReference type="InterPro" id="IPR010561">
    <property type="entry name" value="LIN-9/ALY1"/>
</dbReference>
<evidence type="ECO:0000259" key="4">
    <source>
        <dbReference type="SMART" id="SM01135"/>
    </source>
</evidence>
<keyword evidence="6" id="KW-1185">Reference proteome</keyword>
<dbReference type="InterPro" id="IPR033471">
    <property type="entry name" value="DIRP"/>
</dbReference>
<comment type="subcellular location">
    <subcellularLocation>
        <location evidence="1">Nucleus</location>
    </subcellularLocation>
</comment>
<protein>
    <recommendedName>
        <fullName evidence="4">DIRP domain-containing protein</fullName>
    </recommendedName>
</protein>
<dbReference type="GO" id="GO:0005654">
    <property type="term" value="C:nucleoplasm"/>
    <property type="evidence" value="ECO:0007669"/>
    <property type="project" value="TreeGrafter"/>
</dbReference>
<dbReference type="GeneID" id="25559983"/>
<dbReference type="SMART" id="SM01135">
    <property type="entry name" value="DIRP"/>
    <property type="match status" value="1"/>
</dbReference>
<feature type="region of interest" description="Disordered" evidence="3">
    <location>
        <begin position="76"/>
        <end position="112"/>
    </location>
</feature>
<evidence type="ECO:0000313" key="5">
    <source>
        <dbReference type="EMBL" id="KNC46046.1"/>
    </source>
</evidence>
<dbReference type="Pfam" id="PF06584">
    <property type="entry name" value="DIRP"/>
    <property type="match status" value="1"/>
</dbReference>
<evidence type="ECO:0000256" key="1">
    <source>
        <dbReference type="ARBA" id="ARBA00004123"/>
    </source>
</evidence>
<sequence>MSVEETGPVWRRSEVEALYEAVVVEKVSNPRLLATRFPRHTKDNIKAMLTRHAPVLEMDARFSSSAMLLAVVEEVQGMQPSSPPSSKKRASESESDTDDFRPSKRKRSLMAGRRPQAAALASAKIATHSAACFVGDVGIVNMSSQGLTVETEEAQLGRAEQIQAALSVLDTYREDEPCAAMISTMLASLAVSKKLRNWTNYEFLYAAVDEPFFADNPFEAALAELNVHPPSKDEPLRLTRPEWRYLRSLMPRPRRFSAAFVRDQRAALKAARRAARLAPDAISVGASVRALHPASGLAHSGRVLARAKARLWVQFDRVELGTVMVHDTEVAHKVTSATTASEANEANATPLSSVRKARSRSRSESWPATPTGRTVKKRLNMDSEASVALAPVLPAVAAAAAAIREWASDRPASWPKLETALTGLANVVAAVAASSSIRADAVSSELATAVAELDAAAAAVPLEGVAAHAIEQNADISDRGLAAAVSALRLCSLLRLQRPQVAKVLRLCL</sequence>
<gene>
    <name evidence="5" type="ORF">AMSG_00164</name>
</gene>
<dbReference type="eggNOG" id="KOG1019">
    <property type="taxonomic scope" value="Eukaryota"/>
</dbReference>
<evidence type="ECO:0000256" key="2">
    <source>
        <dbReference type="ARBA" id="ARBA00023242"/>
    </source>
</evidence>
<organism evidence="5 6">
    <name type="scientific">Thecamonas trahens ATCC 50062</name>
    <dbReference type="NCBI Taxonomy" id="461836"/>
    <lineage>
        <taxon>Eukaryota</taxon>
        <taxon>Apusozoa</taxon>
        <taxon>Apusomonadida</taxon>
        <taxon>Apusomonadidae</taxon>
        <taxon>Thecamonas</taxon>
    </lineage>
</organism>
<keyword evidence="2" id="KW-0539">Nucleus</keyword>
<feature type="region of interest" description="Disordered" evidence="3">
    <location>
        <begin position="336"/>
        <end position="372"/>
    </location>
</feature>
<evidence type="ECO:0000256" key="3">
    <source>
        <dbReference type="SAM" id="MobiDB-lite"/>
    </source>
</evidence>
<accession>A0A0L0D1E4</accession>
<dbReference type="EMBL" id="GL349433">
    <property type="protein sequence ID" value="KNC46046.1"/>
    <property type="molecule type" value="Genomic_DNA"/>
</dbReference>
<dbReference type="GO" id="GO:0006351">
    <property type="term" value="P:DNA-templated transcription"/>
    <property type="evidence" value="ECO:0007669"/>
    <property type="project" value="InterPro"/>
</dbReference>
<reference evidence="5 6" key="1">
    <citation type="submission" date="2010-05" db="EMBL/GenBank/DDBJ databases">
        <title>The Genome Sequence of Thecamonas trahens ATCC 50062.</title>
        <authorList>
            <consortium name="The Broad Institute Genome Sequencing Platform"/>
            <person name="Russ C."/>
            <person name="Cuomo C."/>
            <person name="Shea T."/>
            <person name="Young S.K."/>
            <person name="Zeng Q."/>
            <person name="Koehrsen M."/>
            <person name="Haas B."/>
            <person name="Borodovsky M."/>
            <person name="Guigo R."/>
            <person name="Alvarado L."/>
            <person name="Berlin A."/>
            <person name="Bochicchio J."/>
            <person name="Borenstein D."/>
            <person name="Chapman S."/>
            <person name="Chen Z."/>
            <person name="Freedman E."/>
            <person name="Gellesch M."/>
            <person name="Goldberg J."/>
            <person name="Griggs A."/>
            <person name="Gujja S."/>
            <person name="Heilman E."/>
            <person name="Heiman D."/>
            <person name="Hepburn T."/>
            <person name="Howarth C."/>
            <person name="Jen D."/>
            <person name="Larson L."/>
            <person name="Mehta T."/>
            <person name="Park D."/>
            <person name="Pearson M."/>
            <person name="Roberts A."/>
            <person name="Saif S."/>
            <person name="Shenoy N."/>
            <person name="Sisk P."/>
            <person name="Stolte C."/>
            <person name="Sykes S."/>
            <person name="Thomson T."/>
            <person name="Walk T."/>
            <person name="White J."/>
            <person name="Yandava C."/>
            <person name="Burger G."/>
            <person name="Gray M.W."/>
            <person name="Holland P.W.H."/>
            <person name="King N."/>
            <person name="Lang F.B.F."/>
            <person name="Roger A.J."/>
            <person name="Ruiz-Trillo I."/>
            <person name="Lander E."/>
            <person name="Nusbaum C."/>
        </authorList>
    </citation>
    <scope>NUCLEOTIDE SEQUENCE [LARGE SCALE GENOMIC DNA]</scope>
    <source>
        <strain evidence="5 6">ATCC 50062</strain>
    </source>
</reference>
<dbReference type="RefSeq" id="XP_013763026.1">
    <property type="nucleotide sequence ID" value="XM_013907572.1"/>
</dbReference>
<dbReference type="AlphaFoldDB" id="A0A0L0D1E4"/>
<dbReference type="GO" id="GO:0051726">
    <property type="term" value="P:regulation of cell cycle"/>
    <property type="evidence" value="ECO:0007669"/>
    <property type="project" value="TreeGrafter"/>
</dbReference>
<dbReference type="GO" id="GO:0017053">
    <property type="term" value="C:transcription repressor complex"/>
    <property type="evidence" value="ECO:0007669"/>
    <property type="project" value="InterPro"/>
</dbReference>
<proteinExistence type="predicted"/>
<dbReference type="STRING" id="461836.A0A0L0D1E4"/>
<dbReference type="GO" id="GO:0003677">
    <property type="term" value="F:DNA binding"/>
    <property type="evidence" value="ECO:0007669"/>
    <property type="project" value="TreeGrafter"/>
</dbReference>